<dbReference type="Pfam" id="PF07690">
    <property type="entry name" value="MFS_1"/>
    <property type="match status" value="1"/>
</dbReference>
<evidence type="ECO:0000256" key="6">
    <source>
        <dbReference type="SAM" id="Phobius"/>
    </source>
</evidence>
<evidence type="ECO:0000256" key="1">
    <source>
        <dbReference type="ARBA" id="ARBA00004651"/>
    </source>
</evidence>
<dbReference type="InterPro" id="IPR036259">
    <property type="entry name" value="MFS_trans_sf"/>
</dbReference>
<dbReference type="Proteomes" id="UP001227831">
    <property type="component" value="Unassembled WGS sequence"/>
</dbReference>
<evidence type="ECO:0000256" key="4">
    <source>
        <dbReference type="ARBA" id="ARBA00022989"/>
    </source>
</evidence>
<gene>
    <name evidence="7" type="ORF">RA086_10015</name>
</gene>
<sequence length="394" mass="43593">MKAKAIVPITFLSDFSNAAIIFAFTLALKGAAPVWFSLLWGGYYGASFIIHAIMGLFIDKLQPVNTMLFSEVARFILMVGLMGFYDQSKFQIYEFIVIIVLIGFVEPIFHPAEIKLIYHFFKAKELDKINSILELSDQTMSIAAPIIMTYVSENWGFKMALLIIACILMLSIGVVAFTKVEIPEAKLTGDTTAHQTTTGMFDGYKYVLRKRSLKSASLVLFFANFGFGVLTPLLLPFLGEMSISNETTLYMMLNIAESSGVILGAFLFFRFSGKFEQVASVFQVIIVGICFILVAFLFSNNLILILIYSVIGLSSAFFNIQNNLSFQRHTAEFIVGKVYAFKGMVTVLGFVFGTYAGGVMGRFLSIRILFIITGCVVTASAIAVKVRETVQNGS</sequence>
<feature type="transmembrane region" description="Helical" evidence="6">
    <location>
        <begin position="249"/>
        <end position="269"/>
    </location>
</feature>
<accession>A0ABU1AAE1</accession>
<evidence type="ECO:0000256" key="3">
    <source>
        <dbReference type="ARBA" id="ARBA00022692"/>
    </source>
</evidence>
<feature type="transmembrane region" description="Helical" evidence="6">
    <location>
        <begin position="364"/>
        <end position="384"/>
    </location>
</feature>
<feature type="transmembrane region" description="Helical" evidence="6">
    <location>
        <begin position="64"/>
        <end position="85"/>
    </location>
</feature>
<dbReference type="Gene3D" id="1.20.1250.20">
    <property type="entry name" value="MFS general substrate transporter like domains"/>
    <property type="match status" value="1"/>
</dbReference>
<dbReference type="EMBL" id="JAVCWF010000001">
    <property type="protein sequence ID" value="MDQ7937943.1"/>
    <property type="molecule type" value="Genomic_DNA"/>
</dbReference>
<comment type="subcellular location">
    <subcellularLocation>
        <location evidence="1">Cell membrane</location>
        <topology evidence="1">Multi-pass membrane protein</topology>
    </subcellularLocation>
</comment>
<feature type="transmembrane region" description="Helical" evidence="6">
    <location>
        <begin position="35"/>
        <end position="58"/>
    </location>
</feature>
<comment type="caution">
    <text evidence="7">The sequence shown here is derived from an EMBL/GenBank/DDBJ whole genome shotgun (WGS) entry which is preliminary data.</text>
</comment>
<reference evidence="7 8" key="1">
    <citation type="journal article" date="2023" name="Int. J. Syst. Evol. Microbiol.">
        <title>Lactiplantibacillus brownii sp. nov., a novel psychrotolerant species isolated from sauerkraut.</title>
        <authorList>
            <person name="Heng Y.C."/>
            <person name="Silvaraju S."/>
            <person name="Lee J.K.Y."/>
            <person name="Kittelmann S."/>
        </authorList>
    </citation>
    <scope>NUCLEOTIDE SEQUENCE [LARGE SCALE GENOMIC DNA]</scope>
    <source>
        <strain evidence="7 8">WILCCON 0030</strain>
    </source>
</reference>
<evidence type="ECO:0000313" key="8">
    <source>
        <dbReference type="Proteomes" id="UP001227831"/>
    </source>
</evidence>
<evidence type="ECO:0000256" key="5">
    <source>
        <dbReference type="ARBA" id="ARBA00023136"/>
    </source>
</evidence>
<proteinExistence type="predicted"/>
<feature type="transmembrane region" description="Helical" evidence="6">
    <location>
        <begin position="155"/>
        <end position="177"/>
    </location>
</feature>
<dbReference type="InterPro" id="IPR011701">
    <property type="entry name" value="MFS"/>
</dbReference>
<dbReference type="SUPFAM" id="SSF103473">
    <property type="entry name" value="MFS general substrate transporter"/>
    <property type="match status" value="1"/>
</dbReference>
<feature type="transmembrane region" description="Helical" evidence="6">
    <location>
        <begin position="281"/>
        <end position="299"/>
    </location>
</feature>
<keyword evidence="4 6" id="KW-1133">Transmembrane helix</keyword>
<feature type="transmembrane region" description="Helical" evidence="6">
    <location>
        <begin position="92"/>
        <end position="109"/>
    </location>
</feature>
<dbReference type="RefSeq" id="WP_308703655.1">
    <property type="nucleotide sequence ID" value="NZ_AP027463.1"/>
</dbReference>
<feature type="transmembrane region" description="Helical" evidence="6">
    <location>
        <begin position="6"/>
        <end position="28"/>
    </location>
</feature>
<name>A0ABU1AAE1_9LACO</name>
<organism evidence="7 8">
    <name type="scientific">Lactiplantibacillus brownii</name>
    <dbReference type="NCBI Taxonomy" id="3069269"/>
    <lineage>
        <taxon>Bacteria</taxon>
        <taxon>Bacillati</taxon>
        <taxon>Bacillota</taxon>
        <taxon>Bacilli</taxon>
        <taxon>Lactobacillales</taxon>
        <taxon>Lactobacillaceae</taxon>
        <taxon>Lactiplantibacillus</taxon>
    </lineage>
</organism>
<feature type="transmembrane region" description="Helical" evidence="6">
    <location>
        <begin position="218"/>
        <end position="237"/>
    </location>
</feature>
<evidence type="ECO:0000313" key="7">
    <source>
        <dbReference type="EMBL" id="MDQ7937943.1"/>
    </source>
</evidence>
<protein>
    <submittedName>
        <fullName evidence="7">MFS transporter</fullName>
    </submittedName>
</protein>
<dbReference type="PANTHER" id="PTHR23513:SF6">
    <property type="entry name" value="MAJOR FACILITATOR SUPERFAMILY ASSOCIATED DOMAIN-CONTAINING PROTEIN"/>
    <property type="match status" value="1"/>
</dbReference>
<evidence type="ECO:0000256" key="2">
    <source>
        <dbReference type="ARBA" id="ARBA00022475"/>
    </source>
</evidence>
<feature type="transmembrane region" description="Helical" evidence="6">
    <location>
        <begin position="305"/>
        <end position="326"/>
    </location>
</feature>
<feature type="transmembrane region" description="Helical" evidence="6">
    <location>
        <begin position="338"/>
        <end position="358"/>
    </location>
</feature>
<keyword evidence="2" id="KW-1003">Cell membrane</keyword>
<keyword evidence="5 6" id="KW-0472">Membrane</keyword>
<keyword evidence="3 6" id="KW-0812">Transmembrane</keyword>
<dbReference type="PANTHER" id="PTHR23513">
    <property type="entry name" value="INTEGRAL MEMBRANE EFFLUX PROTEIN-RELATED"/>
    <property type="match status" value="1"/>
</dbReference>
<keyword evidence="8" id="KW-1185">Reference proteome</keyword>